<proteinExistence type="predicted"/>
<comment type="caution">
    <text evidence="1">The sequence shown here is derived from an EMBL/GenBank/DDBJ whole genome shotgun (WGS) entry which is preliminary data.</text>
</comment>
<organism evidence="1 2">
    <name type="scientific">Penicillium thymicola</name>
    <dbReference type="NCBI Taxonomy" id="293382"/>
    <lineage>
        <taxon>Eukaryota</taxon>
        <taxon>Fungi</taxon>
        <taxon>Dikarya</taxon>
        <taxon>Ascomycota</taxon>
        <taxon>Pezizomycotina</taxon>
        <taxon>Eurotiomycetes</taxon>
        <taxon>Eurotiomycetidae</taxon>
        <taxon>Eurotiales</taxon>
        <taxon>Aspergillaceae</taxon>
        <taxon>Penicillium</taxon>
    </lineage>
</organism>
<accession>A0AAI9X9Z1</accession>
<name>A0AAI9X9Z1_PENTH</name>
<protein>
    <submittedName>
        <fullName evidence="1">Uncharacterized protein</fullName>
    </submittedName>
</protein>
<feature type="non-terminal residue" evidence="1">
    <location>
        <position position="1"/>
    </location>
</feature>
<evidence type="ECO:0000313" key="1">
    <source>
        <dbReference type="EMBL" id="KAJ9489521.1"/>
    </source>
</evidence>
<reference evidence="1" key="2">
    <citation type="journal article" date="2016" name="Fungal Biol.">
        <title>Ochratoxin A production by Penicillium thymicola.</title>
        <authorList>
            <person name="Nguyen H.D.T."/>
            <person name="McMullin D.R."/>
            <person name="Ponomareva E."/>
            <person name="Riley R."/>
            <person name="Pomraning K.R."/>
            <person name="Baker S.E."/>
            <person name="Seifert K.A."/>
        </authorList>
    </citation>
    <scope>NUCLEOTIDE SEQUENCE</scope>
    <source>
        <strain evidence="1">DAOM 180753</strain>
    </source>
</reference>
<dbReference type="AlphaFoldDB" id="A0AAI9X9Z1"/>
<dbReference type="Proteomes" id="UP001227192">
    <property type="component" value="Unassembled WGS sequence"/>
</dbReference>
<dbReference type="EMBL" id="LACB01000082">
    <property type="protein sequence ID" value="KAJ9489521.1"/>
    <property type="molecule type" value="Genomic_DNA"/>
</dbReference>
<evidence type="ECO:0000313" key="2">
    <source>
        <dbReference type="Proteomes" id="UP001227192"/>
    </source>
</evidence>
<gene>
    <name evidence="1" type="ORF">VN97_g3730</name>
</gene>
<reference evidence="1" key="1">
    <citation type="submission" date="2015-06" db="EMBL/GenBank/DDBJ databases">
        <authorList>
            <person name="Nguyen H."/>
        </authorList>
    </citation>
    <scope>NUCLEOTIDE SEQUENCE</scope>
    <source>
        <strain evidence="1">DAOM 180753</strain>
    </source>
</reference>
<sequence>PGSLFGADISLISAAPRRASALKSDFPEQNAVFCDLRSNAHRGIWRLVLIGRTRRRAGVCKGCLTITKKKASPAKAHDKQYSITRVATFQTNGWHPPSRRW</sequence>
<keyword evidence="2" id="KW-1185">Reference proteome</keyword>